<dbReference type="PANTHER" id="PTHR31403">
    <property type="entry name" value="PHOSPHOLIPASE A1-IBETA2, CHLOROPLASTIC"/>
    <property type="match status" value="1"/>
</dbReference>
<dbReference type="EMBL" id="NMUH01003516">
    <property type="protein sequence ID" value="MQM06001.1"/>
    <property type="molecule type" value="Genomic_DNA"/>
</dbReference>
<keyword evidence="5" id="KW-0378">Hydrolase</keyword>
<dbReference type="InterPro" id="IPR002921">
    <property type="entry name" value="Fungal_lipase-type"/>
</dbReference>
<keyword evidence="7" id="KW-0442">Lipid degradation</keyword>
<dbReference type="GO" id="GO:0016042">
    <property type="term" value="P:lipid catabolic process"/>
    <property type="evidence" value="ECO:0007669"/>
    <property type="project" value="UniProtKB-KW"/>
</dbReference>
<organism evidence="10 11">
    <name type="scientific">Colocasia esculenta</name>
    <name type="common">Wild taro</name>
    <name type="synonym">Arum esculentum</name>
    <dbReference type="NCBI Taxonomy" id="4460"/>
    <lineage>
        <taxon>Eukaryota</taxon>
        <taxon>Viridiplantae</taxon>
        <taxon>Streptophyta</taxon>
        <taxon>Embryophyta</taxon>
        <taxon>Tracheophyta</taxon>
        <taxon>Spermatophyta</taxon>
        <taxon>Magnoliopsida</taxon>
        <taxon>Liliopsida</taxon>
        <taxon>Araceae</taxon>
        <taxon>Aroideae</taxon>
        <taxon>Colocasieae</taxon>
        <taxon>Colocasia</taxon>
    </lineage>
</organism>
<dbReference type="CDD" id="cd00519">
    <property type="entry name" value="Lipase_3"/>
    <property type="match status" value="1"/>
</dbReference>
<feature type="domain" description="Fungal lipase-type" evidence="9">
    <location>
        <begin position="144"/>
        <end position="293"/>
    </location>
</feature>
<comment type="caution">
    <text evidence="10">The sequence shown here is derived from an EMBL/GenBank/DDBJ whole genome shotgun (WGS) entry which is preliminary data.</text>
</comment>
<keyword evidence="3" id="KW-0150">Chloroplast</keyword>
<dbReference type="InterPro" id="IPR029058">
    <property type="entry name" value="AB_hydrolase_fold"/>
</dbReference>
<keyword evidence="8" id="KW-0443">Lipid metabolism</keyword>
<dbReference type="SUPFAM" id="SSF53474">
    <property type="entry name" value="alpha/beta-Hydrolases"/>
    <property type="match status" value="1"/>
</dbReference>
<evidence type="ECO:0000256" key="2">
    <source>
        <dbReference type="ARBA" id="ARBA00010701"/>
    </source>
</evidence>
<keyword evidence="4" id="KW-0934">Plastid</keyword>
<evidence type="ECO:0000256" key="4">
    <source>
        <dbReference type="ARBA" id="ARBA00022640"/>
    </source>
</evidence>
<comment type="subcellular location">
    <subcellularLocation>
        <location evidence="1">Plastid</location>
        <location evidence="1">Chloroplast</location>
    </subcellularLocation>
</comment>
<dbReference type="Proteomes" id="UP000652761">
    <property type="component" value="Unassembled WGS sequence"/>
</dbReference>
<evidence type="ECO:0000313" key="10">
    <source>
        <dbReference type="EMBL" id="MQM06001.1"/>
    </source>
</evidence>
<sequence>MEPSCVVMQDISSAWLQLHGLQDWVGLLDPLDPTLRVEILKYGRFSEATYDAYDPSCGSSCRYRCASLLKEVGLRDSGYEVTRYLYATMAELPRPPWPLSLLPKGSWLQRLLRLDSWSEDSNWMGFVAVSGDEETRRLGRREIVVAWRGTVEPSEWFKDAQLGMEPLKGGGVSGANVEQGFQSVYTSHGRFTTLSASEQVKTEIRRLVDTYGKEDSWKEGISLTLTGHSLGGALALLSAHDAAASIPGLSHVSVISFGAPQVGDAAFMEELSKKGVKVLRVVVKGDEVPKLPGIIDSLYEHAGVKLDLDMDEEDLMGQLDVAACHSLKTYLRLVESTKS</sequence>
<evidence type="ECO:0000313" key="11">
    <source>
        <dbReference type="Proteomes" id="UP000652761"/>
    </source>
</evidence>
<keyword evidence="6" id="KW-0809">Transit peptide</keyword>
<dbReference type="PANTHER" id="PTHR31403:SF11">
    <property type="entry name" value="OS12G0614500 PROTEIN"/>
    <property type="match status" value="1"/>
</dbReference>
<evidence type="ECO:0000259" key="9">
    <source>
        <dbReference type="Pfam" id="PF01764"/>
    </source>
</evidence>
<evidence type="ECO:0000256" key="1">
    <source>
        <dbReference type="ARBA" id="ARBA00004229"/>
    </source>
</evidence>
<dbReference type="Gene3D" id="3.40.50.1820">
    <property type="entry name" value="alpha/beta hydrolase"/>
    <property type="match status" value="1"/>
</dbReference>
<gene>
    <name evidence="10" type="ORF">Taro_038821</name>
</gene>
<comment type="similarity">
    <text evidence="2">Belongs to the AB hydrolase superfamily. Lipase family.</text>
</comment>
<reference evidence="10" key="1">
    <citation type="submission" date="2017-07" db="EMBL/GenBank/DDBJ databases">
        <title>Taro Niue Genome Assembly and Annotation.</title>
        <authorList>
            <person name="Atibalentja N."/>
            <person name="Keating K."/>
            <person name="Fields C.J."/>
        </authorList>
    </citation>
    <scope>NUCLEOTIDE SEQUENCE</scope>
    <source>
        <strain evidence="10">Niue_2</strain>
        <tissue evidence="10">Leaf</tissue>
    </source>
</reference>
<accession>A0A843WKC7</accession>
<evidence type="ECO:0000256" key="8">
    <source>
        <dbReference type="ARBA" id="ARBA00023098"/>
    </source>
</evidence>
<evidence type="ECO:0000256" key="5">
    <source>
        <dbReference type="ARBA" id="ARBA00022801"/>
    </source>
</evidence>
<evidence type="ECO:0000256" key="7">
    <source>
        <dbReference type="ARBA" id="ARBA00022963"/>
    </source>
</evidence>
<dbReference type="OrthoDB" id="426718at2759"/>
<name>A0A843WKC7_COLES</name>
<dbReference type="GO" id="GO:0004620">
    <property type="term" value="F:phospholipase activity"/>
    <property type="evidence" value="ECO:0007669"/>
    <property type="project" value="UniProtKB-ARBA"/>
</dbReference>
<keyword evidence="11" id="KW-1185">Reference proteome</keyword>
<dbReference type="GO" id="GO:0009507">
    <property type="term" value="C:chloroplast"/>
    <property type="evidence" value="ECO:0007669"/>
    <property type="project" value="UniProtKB-SubCell"/>
</dbReference>
<evidence type="ECO:0000256" key="3">
    <source>
        <dbReference type="ARBA" id="ARBA00022528"/>
    </source>
</evidence>
<dbReference type="AlphaFoldDB" id="A0A843WKC7"/>
<evidence type="ECO:0000256" key="6">
    <source>
        <dbReference type="ARBA" id="ARBA00022946"/>
    </source>
</evidence>
<proteinExistence type="inferred from homology"/>
<dbReference type="Pfam" id="PF01764">
    <property type="entry name" value="Lipase_3"/>
    <property type="match status" value="1"/>
</dbReference>
<protein>
    <recommendedName>
        <fullName evidence="9">Fungal lipase-type domain-containing protein</fullName>
    </recommendedName>
</protein>